<proteinExistence type="evidence at transcript level"/>
<sequence length="141" mass="15942">MNCYQRCMAVLPVLFLSLLLMVVMGSAAESEDVADKRIDYPDYSMGSRYDEYPVVVPKRAALLLDRLMVALKNAMEDEDGQEVTADERSGRANPKPRSLPVSQEDNTMGMQRRGHGSIGGQHKGRVYWRCYFNAVTCFKKK</sequence>
<feature type="signal peptide" evidence="2">
    <location>
        <begin position="1"/>
        <end position="28"/>
    </location>
</feature>
<dbReference type="AlphaFoldDB" id="A0A7U3MC87"/>
<dbReference type="EMBL" id="MN837631">
    <property type="protein sequence ID" value="QHB80528.1"/>
    <property type="molecule type" value="mRNA"/>
</dbReference>
<feature type="chain" id="PRO_5031360158" evidence="2">
    <location>
        <begin position="29"/>
        <end position="141"/>
    </location>
</feature>
<evidence type="ECO:0000313" key="3">
    <source>
        <dbReference type="EMBL" id="QHB80528.1"/>
    </source>
</evidence>
<protein>
    <submittedName>
        <fullName evidence="3">Allatostatin CC</fullName>
    </submittedName>
</protein>
<reference evidence="3" key="1">
    <citation type="journal article" date="2020" name="Insect Biochem. Mol. Biol.">
        <title>The Neuropeptidome of Carabus (Coleoptera, Adephaga: Carabidae).</title>
        <authorList>
            <person name="Ragionieri L."/>
            <person name="Predel R."/>
        </authorList>
    </citation>
    <scope>NUCLEOTIDE SEQUENCE</scope>
    <source>
        <strain evidence="3">7</strain>
    </source>
</reference>
<keyword evidence="2" id="KW-0732">Signal</keyword>
<feature type="compositionally biased region" description="Polar residues" evidence="1">
    <location>
        <begin position="100"/>
        <end position="109"/>
    </location>
</feature>
<name>A0A7U3MC87_CARVO</name>
<evidence type="ECO:0000256" key="1">
    <source>
        <dbReference type="SAM" id="MobiDB-lite"/>
    </source>
</evidence>
<accession>A0A7U3MC87</accession>
<evidence type="ECO:0000256" key="2">
    <source>
        <dbReference type="SAM" id="SignalP"/>
    </source>
</evidence>
<feature type="region of interest" description="Disordered" evidence="1">
    <location>
        <begin position="77"/>
        <end position="118"/>
    </location>
</feature>
<organism evidence="3">
    <name type="scientific">Carabus violaceus</name>
    <name type="common">Violet ground beetle</name>
    <dbReference type="NCBI Taxonomy" id="41075"/>
    <lineage>
        <taxon>Eukaryota</taxon>
        <taxon>Metazoa</taxon>
        <taxon>Ecdysozoa</taxon>
        <taxon>Arthropoda</taxon>
        <taxon>Hexapoda</taxon>
        <taxon>Insecta</taxon>
        <taxon>Pterygota</taxon>
        <taxon>Neoptera</taxon>
        <taxon>Endopterygota</taxon>
        <taxon>Coleoptera</taxon>
        <taxon>Adephaga</taxon>
        <taxon>Caraboidea</taxon>
        <taxon>Carabidae</taxon>
        <taxon>Carabinae</taxon>
        <taxon>Carabini</taxon>
        <taxon>Carabina</taxon>
        <taxon>Carabus</taxon>
        <taxon>Megodontus</taxon>
    </lineage>
</organism>